<organism evidence="2 3">
    <name type="scientific">Fonticella tunisiensis</name>
    <dbReference type="NCBI Taxonomy" id="1096341"/>
    <lineage>
        <taxon>Bacteria</taxon>
        <taxon>Bacillati</taxon>
        <taxon>Bacillota</taxon>
        <taxon>Clostridia</taxon>
        <taxon>Eubacteriales</taxon>
        <taxon>Clostridiaceae</taxon>
        <taxon>Fonticella</taxon>
    </lineage>
</organism>
<protein>
    <submittedName>
        <fullName evidence="2">Uncharacterized protein</fullName>
    </submittedName>
</protein>
<accession>A0A4R7KSP8</accession>
<feature type="transmembrane region" description="Helical" evidence="1">
    <location>
        <begin position="35"/>
        <end position="52"/>
    </location>
</feature>
<evidence type="ECO:0000313" key="2">
    <source>
        <dbReference type="EMBL" id="TDT58449.1"/>
    </source>
</evidence>
<evidence type="ECO:0000256" key="1">
    <source>
        <dbReference type="SAM" id="Phobius"/>
    </source>
</evidence>
<comment type="caution">
    <text evidence="2">The sequence shown here is derived from an EMBL/GenBank/DDBJ whole genome shotgun (WGS) entry which is preliminary data.</text>
</comment>
<dbReference type="Proteomes" id="UP000295325">
    <property type="component" value="Unassembled WGS sequence"/>
</dbReference>
<dbReference type="AlphaFoldDB" id="A0A4R7KSP8"/>
<name>A0A4R7KSP8_9CLOT</name>
<proteinExistence type="predicted"/>
<sequence>MAGYLLFLCISIPVSSHPIFIQYFKMGCKVMRKKIIIILLLIIFIVIFALGYRRIVDKHEPSQDAEYVDAANTLKIVKDMIKEEDKAEYVNRVYKVSFMYPKNWQEKEESRDKSGVPTAYEGKHGFFKIDTIEGNNIDMDTIAVEMVQKKEKPYGESPHMYSVEINNTGGIFIIPSYDQNEKFKEQAAFIVKYPEPVIIDGRAQRYFVLYSDVDKIEKIVKSLNFLK</sequence>
<keyword evidence="1" id="KW-0472">Membrane</keyword>
<evidence type="ECO:0000313" key="3">
    <source>
        <dbReference type="Proteomes" id="UP000295325"/>
    </source>
</evidence>
<reference evidence="2 3" key="1">
    <citation type="submission" date="2019-03" db="EMBL/GenBank/DDBJ databases">
        <title>Genomic Encyclopedia of Type Strains, Phase IV (KMG-IV): sequencing the most valuable type-strain genomes for metagenomic binning, comparative biology and taxonomic classification.</title>
        <authorList>
            <person name="Goeker M."/>
        </authorList>
    </citation>
    <scope>NUCLEOTIDE SEQUENCE [LARGE SCALE GENOMIC DNA]</scope>
    <source>
        <strain evidence="2 3">DSM 24455</strain>
    </source>
</reference>
<keyword evidence="1" id="KW-0812">Transmembrane</keyword>
<gene>
    <name evidence="2" type="ORF">EDD71_11197</name>
</gene>
<dbReference type="EMBL" id="SOAZ01000011">
    <property type="protein sequence ID" value="TDT58449.1"/>
    <property type="molecule type" value="Genomic_DNA"/>
</dbReference>
<keyword evidence="3" id="KW-1185">Reference proteome</keyword>
<keyword evidence="1" id="KW-1133">Transmembrane helix</keyword>